<dbReference type="Gene3D" id="1.10.287.1490">
    <property type="match status" value="1"/>
</dbReference>
<evidence type="ECO:0000256" key="2">
    <source>
        <dbReference type="SAM" id="Coils"/>
    </source>
</evidence>
<evidence type="ECO:0000259" key="4">
    <source>
        <dbReference type="Pfam" id="PF10145"/>
    </source>
</evidence>
<dbReference type="SUPFAM" id="SSF57997">
    <property type="entry name" value="Tropomyosin"/>
    <property type="match status" value="1"/>
</dbReference>
<evidence type="ECO:0000313" key="6">
    <source>
        <dbReference type="Proteomes" id="UP001299265"/>
    </source>
</evidence>
<gene>
    <name evidence="5" type="ORF">LQE92_08825</name>
</gene>
<name>A0AAP2W8Y2_9FIRM</name>
<dbReference type="Pfam" id="PF10145">
    <property type="entry name" value="PhageMin_Tail"/>
    <property type="match status" value="1"/>
</dbReference>
<reference evidence="5 6" key="1">
    <citation type="submission" date="2021-11" db="EMBL/GenBank/DDBJ databases">
        <title>Lacrimispora sp. nov. NSJ-141 isolated from human feces.</title>
        <authorList>
            <person name="Abdugheni R."/>
        </authorList>
    </citation>
    <scope>NUCLEOTIDE SEQUENCE [LARGE SCALE GENOMIC DNA]</scope>
    <source>
        <strain evidence="5 6">NSJ-141</strain>
    </source>
</reference>
<dbReference type="InterPro" id="IPR010090">
    <property type="entry name" value="Phage_tape_meas"/>
</dbReference>
<comment type="caution">
    <text evidence="5">The sequence shown here is derived from an EMBL/GenBank/DDBJ whole genome shotgun (WGS) entry which is preliminary data.</text>
</comment>
<feature type="coiled-coil region" evidence="2">
    <location>
        <begin position="487"/>
        <end position="535"/>
    </location>
</feature>
<keyword evidence="2" id="KW-0175">Coiled coil</keyword>
<protein>
    <submittedName>
        <fullName evidence="5">Phage tail tape measure protein</fullName>
    </submittedName>
</protein>
<accession>A0AAP2W8Y2</accession>
<evidence type="ECO:0000256" key="1">
    <source>
        <dbReference type="ARBA" id="ARBA00022612"/>
    </source>
</evidence>
<feature type="region of interest" description="Disordered" evidence="3">
    <location>
        <begin position="1369"/>
        <end position="1394"/>
    </location>
</feature>
<keyword evidence="1" id="KW-1188">Viral release from host cell</keyword>
<proteinExistence type="predicted"/>
<organism evidence="5 6">
    <name type="scientific">Lientehia hominis</name>
    <dbReference type="NCBI Taxonomy" id="2897778"/>
    <lineage>
        <taxon>Bacteria</taxon>
        <taxon>Bacillati</taxon>
        <taxon>Bacillota</taxon>
        <taxon>Clostridia</taxon>
        <taxon>Lachnospirales</taxon>
        <taxon>Lachnospiraceae</taxon>
        <taxon>Lientehia</taxon>
    </lineage>
</organism>
<feature type="coiled-coil region" evidence="2">
    <location>
        <begin position="15"/>
        <end position="224"/>
    </location>
</feature>
<dbReference type="PANTHER" id="PTHR37813:SF1">
    <property type="entry name" value="FELS-2 PROPHAGE PROTEIN"/>
    <property type="match status" value="1"/>
</dbReference>
<evidence type="ECO:0000313" key="5">
    <source>
        <dbReference type="EMBL" id="MCD2492730.1"/>
    </source>
</evidence>
<dbReference type="EMBL" id="JAJNOR010000005">
    <property type="protein sequence ID" value="MCD2492730.1"/>
    <property type="molecule type" value="Genomic_DNA"/>
</dbReference>
<feature type="domain" description="Phage tail tape measure protein" evidence="4">
    <location>
        <begin position="301"/>
        <end position="483"/>
    </location>
</feature>
<sequence length="1551" mass="165664">MEELGIAKGYIELDLTNMETSVASATKELDKIERSGKLAQSEINKLEAVSKGTGNAFHDAATKAKTLSTNIEQAKSKCNVYKREIEGLNTIISRSKSEQKDLNEKISAAKQKYSEAQEKVKNLSGAYKEAQNEIKAVTKEYGENSTQVQAAIEKNREITDSYEKARDKSEKYRNELFQLENKHDALGVEIEDAGEKVKEFQTDLNNTEVAVSQMSRELEQAQSKATVFGGAMKEAGTKMQTIGDGMNRMGNGLTLGITTPLVAAGTAATKLALDAGDSFAKVSTIADETVLGMDEIKSGVMEISDKTGVAVTEFNEALYQTISATGDTANAIGYTTIAAKAAKGGFTDTATAVDGLTTIMNSYGLSGVDNMQKVSDMMLMTQNYGKTTFGELAGSMGQVIPITSQLGMSIEEVMSIMATLTKNGIGTSEAVTGLKAALSNIIKPTSEASDAAAALGLDFSASALQSKGLTGVMEDVKAALQTAAPEYANLSEKVGQNQARMAELEEQGKKSSEEYKNLKAETKELSGSMDALAQASDSPIGGFATLFGSVEGLNSMMVLTSETGAKDMQGAMSAMQDSAGATESAFEKMNDSDMGKIKKEINKLKNAGIKAGEQLLPLITKGIEFIGDLAEKFSDLSPEQQKTIVYTAGFAAALGPVLKIAGSTTKGIGSLTKGIGGLLEKAGKKAPLKTMSDGVADVAGEAGKATSTMGGFSGVLSKLASPTGVAVLSAAAIVGIGTAFIIARKKAVEANLKEHFGDVKLSAEEVEDVAKRLTTTDWTVKVSAAVEAKEQLESLESDLRSTVQEMDKAAWKISVGLELSQEEREGYKESVLSYVNQVQDYVEQQHYTATLAIDALLEPGTAAYSNLSEFTKEFYNGTSQELKALGDELAQAVDDAWADGIMDDDEFAVIEEKRQKIQEYMEKVSQAEYEASLGRIVASAPKNGSIDAESFQKLQEEIHNQIQERLDEADQAYDTVVAALNMEYPNGGEDYERILADINSQFYAKQGEIHLGAIEAEIDTIQGNYEAAADDAADEFAEGISTTFTDKLEQYPTDIGGFFDALEMDFMKGASDMDGPTKDAVGKLLKNMEPDIQELESIAQKYRDMGEIPPDNIRKGLTDYNKLAAMTGDVDASYKLLADQVADSPELQNTISNAIEAGQQIPKGLAEALENNYGIVFDAGTGVMEQVLTAAKTSYPDIESAMEALGMGVPSNLASGINAMSPEVRDEVLGMLNEMANGIAIQEPQIQSLFNNLGINASDSLIGSLVGQEPSVQAQAVSLLGQLNQADEAMRPGILGKLMELGIAVDDSLGQGMYDNIKFVQGAAKGTIEAVNKSTGEQIGIVTPQFVENLKAMGITGIEGMELVLNESNLNPPTVEDPSDDWKKKAKTGRDEMQNQLSKNPLKAFIQTVAQQFSGTAVRHANGGFVRNEQLSWLAEGNNPEVVIPLSTSKRSRALSLYEQTGAILGMNDASAALRASTFDDFTTSGMFKNELITIQAPSVDTKALAKEIAALLQIKPEVTVEMKDGDVYMDSERVGRKTAPVVSRVLSKKL</sequence>
<dbReference type="NCBIfam" id="TIGR01760">
    <property type="entry name" value="tape_meas_TP901"/>
    <property type="match status" value="2"/>
</dbReference>
<dbReference type="RefSeq" id="WP_231062616.1">
    <property type="nucleotide sequence ID" value="NZ_JAJNOR010000005.1"/>
</dbReference>
<feature type="compositionally biased region" description="Basic and acidic residues" evidence="3">
    <location>
        <begin position="1380"/>
        <end position="1393"/>
    </location>
</feature>
<keyword evidence="6" id="KW-1185">Reference proteome</keyword>
<dbReference type="Proteomes" id="UP001299265">
    <property type="component" value="Unassembled WGS sequence"/>
</dbReference>
<dbReference type="PANTHER" id="PTHR37813">
    <property type="entry name" value="FELS-2 PROPHAGE PROTEIN"/>
    <property type="match status" value="1"/>
</dbReference>
<evidence type="ECO:0000256" key="3">
    <source>
        <dbReference type="SAM" id="MobiDB-lite"/>
    </source>
</evidence>